<proteinExistence type="predicted"/>
<evidence type="ECO:0000313" key="1">
    <source>
        <dbReference type="EMBL" id="RZQ64211.1"/>
    </source>
</evidence>
<evidence type="ECO:0000313" key="2">
    <source>
        <dbReference type="Proteomes" id="UP000292003"/>
    </source>
</evidence>
<accession>A0A4Q7J902</accession>
<comment type="caution">
    <text evidence="1">The sequence shown here is derived from an EMBL/GenBank/DDBJ whole genome shotgun (WGS) entry which is preliminary data.</text>
</comment>
<dbReference type="OrthoDB" id="3638218at2"/>
<protein>
    <submittedName>
        <fullName evidence="1">Uncharacterized protein</fullName>
    </submittedName>
</protein>
<dbReference type="Proteomes" id="UP000292003">
    <property type="component" value="Unassembled WGS sequence"/>
</dbReference>
<gene>
    <name evidence="1" type="ORF">EWH70_09515</name>
</gene>
<organism evidence="1 2">
    <name type="scientific">Amycolatopsis suaedae</name>
    <dbReference type="NCBI Taxonomy" id="2510978"/>
    <lineage>
        <taxon>Bacteria</taxon>
        <taxon>Bacillati</taxon>
        <taxon>Actinomycetota</taxon>
        <taxon>Actinomycetes</taxon>
        <taxon>Pseudonocardiales</taxon>
        <taxon>Pseudonocardiaceae</taxon>
        <taxon>Amycolatopsis</taxon>
    </lineage>
</organism>
<keyword evidence="2" id="KW-1185">Reference proteome</keyword>
<dbReference type="RefSeq" id="WP_130474924.1">
    <property type="nucleotide sequence ID" value="NZ_SFCC01000004.1"/>
</dbReference>
<reference evidence="1 2" key="1">
    <citation type="submission" date="2019-02" db="EMBL/GenBank/DDBJ databases">
        <title>Draft genome sequence of Amycolatopsis sp. 8-3EHSu isolated from roots of Suaeda maritima.</title>
        <authorList>
            <person name="Duangmal K."/>
            <person name="Chantavorakit T."/>
        </authorList>
    </citation>
    <scope>NUCLEOTIDE SEQUENCE [LARGE SCALE GENOMIC DNA]</scope>
    <source>
        <strain evidence="1 2">8-3EHSu</strain>
    </source>
</reference>
<sequence length="123" mass="13294">MATIQLLAFVVSQNTPTEGVEMSHPKVSRQVEQAFRLSEDVVSTGQYVDGVYPDGLTEAVIDALIAEVDAKLDATERVALVRVDRSFTDARRAGRAARRAARELLRRRAVDVAASAPMPGEAA</sequence>
<dbReference type="AlphaFoldDB" id="A0A4Q7J902"/>
<name>A0A4Q7J902_9PSEU</name>
<dbReference type="EMBL" id="SFCC01000004">
    <property type="protein sequence ID" value="RZQ64211.1"/>
    <property type="molecule type" value="Genomic_DNA"/>
</dbReference>